<dbReference type="VEuPathDB" id="FungiDB:SAPIO_CDS8189"/>
<dbReference type="InterPro" id="IPR001365">
    <property type="entry name" value="A_deaminase_dom"/>
</dbReference>
<keyword evidence="5" id="KW-0964">Secreted</keyword>
<dbReference type="OMA" id="YQPRQTM"/>
<dbReference type="Pfam" id="PF00962">
    <property type="entry name" value="A_deaminase"/>
    <property type="match status" value="1"/>
</dbReference>
<proteinExistence type="inferred from homology"/>
<comment type="cofactor">
    <cofactor evidence="1">
        <name>Zn(2+)</name>
        <dbReference type="ChEBI" id="CHEBI:29105"/>
    </cofactor>
</comment>
<dbReference type="Gene3D" id="3.20.20.140">
    <property type="entry name" value="Metal-dependent hydrolases"/>
    <property type="match status" value="1"/>
</dbReference>
<dbReference type="InterPro" id="IPR006330">
    <property type="entry name" value="Ado/ade_deaminase"/>
</dbReference>
<dbReference type="EMBL" id="JOWA01000121">
    <property type="protein sequence ID" value="KEZ40344.1"/>
    <property type="molecule type" value="Genomic_DNA"/>
</dbReference>
<evidence type="ECO:0000256" key="4">
    <source>
        <dbReference type="ARBA" id="ARBA00012784"/>
    </source>
</evidence>
<dbReference type="InterPro" id="IPR032466">
    <property type="entry name" value="Metal_Hydrolase"/>
</dbReference>
<dbReference type="FunFam" id="3.20.20.140:FF:000017">
    <property type="entry name" value="Adenosine deaminase 2"/>
    <property type="match status" value="1"/>
</dbReference>
<dbReference type="AlphaFoldDB" id="A0A084FZ32"/>
<accession>A0A084FZ32</accession>
<dbReference type="RefSeq" id="XP_016640143.1">
    <property type="nucleotide sequence ID" value="XM_016789880.1"/>
</dbReference>
<evidence type="ECO:0000313" key="11">
    <source>
        <dbReference type="EMBL" id="KEZ40344.1"/>
    </source>
</evidence>
<keyword evidence="8" id="KW-0378">Hydrolase</keyword>
<dbReference type="HOGENOM" id="CLU_022829_1_0_1"/>
<evidence type="ECO:0000256" key="2">
    <source>
        <dbReference type="ARBA" id="ARBA00004613"/>
    </source>
</evidence>
<comment type="similarity">
    <text evidence="3">Belongs to the metallo-dependent hydrolases superfamily. Adenosine and AMP deaminases family. ADGF subfamily.</text>
</comment>
<dbReference type="GO" id="GO:0046872">
    <property type="term" value="F:metal ion binding"/>
    <property type="evidence" value="ECO:0007669"/>
    <property type="project" value="UniProtKB-KW"/>
</dbReference>
<evidence type="ECO:0000256" key="8">
    <source>
        <dbReference type="ARBA" id="ARBA00022801"/>
    </source>
</evidence>
<reference evidence="11 12" key="1">
    <citation type="journal article" date="2014" name="Genome Announc.">
        <title>Draft genome sequence of the pathogenic fungus Scedosporium apiospermum.</title>
        <authorList>
            <person name="Vandeputte P."/>
            <person name="Ghamrawi S."/>
            <person name="Rechenmann M."/>
            <person name="Iltis A."/>
            <person name="Giraud S."/>
            <person name="Fleury M."/>
            <person name="Thornton C."/>
            <person name="Delhaes L."/>
            <person name="Meyer W."/>
            <person name="Papon N."/>
            <person name="Bouchara J.P."/>
        </authorList>
    </citation>
    <scope>NUCLEOTIDE SEQUENCE [LARGE SCALE GENOMIC DNA]</scope>
    <source>
        <strain evidence="11 12">IHEM 14462</strain>
    </source>
</reference>
<dbReference type="GO" id="GO:0046103">
    <property type="term" value="P:inosine biosynthetic process"/>
    <property type="evidence" value="ECO:0007669"/>
    <property type="project" value="TreeGrafter"/>
</dbReference>
<evidence type="ECO:0000256" key="1">
    <source>
        <dbReference type="ARBA" id="ARBA00001947"/>
    </source>
</evidence>
<dbReference type="GO" id="GO:0004000">
    <property type="term" value="F:adenosine deaminase activity"/>
    <property type="evidence" value="ECO:0007669"/>
    <property type="project" value="TreeGrafter"/>
</dbReference>
<dbReference type="Proteomes" id="UP000028545">
    <property type="component" value="Unassembled WGS sequence"/>
</dbReference>
<evidence type="ECO:0000256" key="9">
    <source>
        <dbReference type="ARBA" id="ARBA00047764"/>
    </source>
</evidence>
<dbReference type="OrthoDB" id="7202371at2759"/>
<evidence type="ECO:0000256" key="5">
    <source>
        <dbReference type="ARBA" id="ARBA00022525"/>
    </source>
</evidence>
<comment type="catalytic activity">
    <reaction evidence="9">
        <text>adenosine + H2O + H(+) = inosine + NH4(+)</text>
        <dbReference type="Rhea" id="RHEA:24408"/>
        <dbReference type="ChEBI" id="CHEBI:15377"/>
        <dbReference type="ChEBI" id="CHEBI:15378"/>
        <dbReference type="ChEBI" id="CHEBI:16335"/>
        <dbReference type="ChEBI" id="CHEBI:17596"/>
        <dbReference type="ChEBI" id="CHEBI:28938"/>
        <dbReference type="EC" id="3.5.4.4"/>
    </reaction>
</comment>
<evidence type="ECO:0000256" key="3">
    <source>
        <dbReference type="ARBA" id="ARBA00006083"/>
    </source>
</evidence>
<evidence type="ECO:0000256" key="7">
    <source>
        <dbReference type="ARBA" id="ARBA00022729"/>
    </source>
</evidence>
<protein>
    <recommendedName>
        <fullName evidence="4">adenosine deaminase</fullName>
        <ecNumber evidence="4">3.5.4.4</ecNumber>
    </recommendedName>
</protein>
<comment type="caution">
    <text evidence="11">The sequence shown here is derived from an EMBL/GenBank/DDBJ whole genome shotgun (WGS) entry which is preliminary data.</text>
</comment>
<organism evidence="11 12">
    <name type="scientific">Pseudallescheria apiosperma</name>
    <name type="common">Scedosporium apiospermum</name>
    <dbReference type="NCBI Taxonomy" id="563466"/>
    <lineage>
        <taxon>Eukaryota</taxon>
        <taxon>Fungi</taxon>
        <taxon>Dikarya</taxon>
        <taxon>Ascomycota</taxon>
        <taxon>Pezizomycotina</taxon>
        <taxon>Sordariomycetes</taxon>
        <taxon>Hypocreomycetidae</taxon>
        <taxon>Microascales</taxon>
        <taxon>Microascaceae</taxon>
        <taxon>Scedosporium</taxon>
    </lineage>
</organism>
<feature type="domain" description="Adenosine deaminase" evidence="10">
    <location>
        <begin position="231"/>
        <end position="543"/>
    </location>
</feature>
<keyword evidence="12" id="KW-1185">Reference proteome</keyword>
<dbReference type="SUPFAM" id="SSF51556">
    <property type="entry name" value="Metallo-dependent hydrolases"/>
    <property type="match status" value="1"/>
</dbReference>
<dbReference type="KEGG" id="sapo:SAPIO_CDS8189"/>
<dbReference type="EC" id="3.5.4.4" evidence="4"/>
<evidence type="ECO:0000313" key="12">
    <source>
        <dbReference type="Proteomes" id="UP000028545"/>
    </source>
</evidence>
<keyword evidence="6" id="KW-0479">Metal-binding</keyword>
<sequence>MVQEPGRPGPSSVTAPVTMAERPVASAELGFFSVEDYFTQRDEVKKRQHAIAFDHECTVHASKKEQKADQILQLLKKRDNLRVYKAASPRVGYGGQQHPRFAGDHFLSNESLIEQTDVFRVAHHMPKGAHLHIHFNACLDPSVLLEVAKNMDRMFITSDLPLILDHSSFNYDRCEIQFSLLPPEKERPGNLFSATYQPRQTMPFKQFLNEFSSHNPHISVDEWLERKLLFDEEEAHNKLQTCSGAWQKFNGRTRMMKGLFNYESAYRIYTRRCLEEFVRDNIQYAEIRPNFMKTNQLYVDDASRTINNEGIMHIIIDEYNKFQAQTQGYFGGLKIIYCTPRVFSREQVRFALNECRAFKKRWPEWIAGFDLVGEEAEPNPLKTFVPELLEFRKLCIEENLDIPFLFHCGETLNIGTETDENLLDALLLDAKRIGHGFALARQPYVMERMKERGICLELCPISNEVLGLTPRVGGHAMYTLLANNVHCTVNSDNGTFFRSTLSHDFYQVMIGKSDMSLHGWRQLIEWSLQHSCMSIDERQNVRAEWEKRWDAFLDWMLEEYGAIADGNDAGH</sequence>
<dbReference type="GO" id="GO:0005576">
    <property type="term" value="C:extracellular region"/>
    <property type="evidence" value="ECO:0007669"/>
    <property type="project" value="UniProtKB-SubCell"/>
</dbReference>
<comment type="subcellular location">
    <subcellularLocation>
        <location evidence="2">Secreted</location>
    </subcellularLocation>
</comment>
<evidence type="ECO:0000259" key="10">
    <source>
        <dbReference type="Pfam" id="PF00962"/>
    </source>
</evidence>
<evidence type="ECO:0000256" key="6">
    <source>
        <dbReference type="ARBA" id="ARBA00022723"/>
    </source>
</evidence>
<keyword evidence="7" id="KW-0732">Signal</keyword>
<name>A0A084FZ32_PSEDA</name>
<dbReference type="PANTHER" id="PTHR11409:SF37">
    <property type="entry name" value="ADENOSINE DEAMINASE DOMAIN-CONTAINING PROTEIN"/>
    <property type="match status" value="1"/>
</dbReference>
<dbReference type="GeneID" id="27727261"/>
<gene>
    <name evidence="11" type="ORF">SAPIO_CDS8189</name>
</gene>
<dbReference type="GO" id="GO:0006154">
    <property type="term" value="P:adenosine catabolic process"/>
    <property type="evidence" value="ECO:0007669"/>
    <property type="project" value="TreeGrafter"/>
</dbReference>
<dbReference type="PANTHER" id="PTHR11409">
    <property type="entry name" value="ADENOSINE DEAMINASE"/>
    <property type="match status" value="1"/>
</dbReference>